<comment type="caution">
    <text evidence="1">The sequence shown here is derived from an EMBL/GenBank/DDBJ whole genome shotgun (WGS) entry which is preliminary data.</text>
</comment>
<sequence length="89" mass="9534">MSPTIQSAFGNFVGSLTATGASLVNAFIALFTAIFAFGQSILSTIVQFVQSIVHLGLDLFQGITGFVFANFFVIAILGGGYYWWSTRAQ</sequence>
<name>A0ACB8S2L5_9AGAM</name>
<reference evidence="1" key="1">
    <citation type="submission" date="2021-02" db="EMBL/GenBank/DDBJ databases">
        <authorList>
            <consortium name="DOE Joint Genome Institute"/>
            <person name="Ahrendt S."/>
            <person name="Looney B.P."/>
            <person name="Miyauchi S."/>
            <person name="Morin E."/>
            <person name="Drula E."/>
            <person name="Courty P.E."/>
            <person name="Chicoki N."/>
            <person name="Fauchery L."/>
            <person name="Kohler A."/>
            <person name="Kuo A."/>
            <person name="Labutti K."/>
            <person name="Pangilinan J."/>
            <person name="Lipzen A."/>
            <person name="Riley R."/>
            <person name="Andreopoulos W."/>
            <person name="He G."/>
            <person name="Johnson J."/>
            <person name="Barry K.W."/>
            <person name="Grigoriev I.V."/>
            <person name="Nagy L."/>
            <person name="Hibbett D."/>
            <person name="Henrissat B."/>
            <person name="Matheny P.B."/>
            <person name="Labbe J."/>
            <person name="Martin F."/>
        </authorList>
    </citation>
    <scope>NUCLEOTIDE SEQUENCE</scope>
    <source>
        <strain evidence="1">FP105234-sp</strain>
    </source>
</reference>
<feature type="non-terminal residue" evidence="1">
    <location>
        <position position="89"/>
    </location>
</feature>
<dbReference type="EMBL" id="MU275859">
    <property type="protein sequence ID" value="KAI0050734.1"/>
    <property type="molecule type" value="Genomic_DNA"/>
</dbReference>
<accession>A0ACB8S2L5</accession>
<proteinExistence type="predicted"/>
<gene>
    <name evidence="1" type="ORF">FA95DRAFT_1474877</name>
</gene>
<keyword evidence="2" id="KW-1185">Reference proteome</keyword>
<evidence type="ECO:0000313" key="1">
    <source>
        <dbReference type="EMBL" id="KAI0050734.1"/>
    </source>
</evidence>
<organism evidence="1 2">
    <name type="scientific">Auriscalpium vulgare</name>
    <dbReference type="NCBI Taxonomy" id="40419"/>
    <lineage>
        <taxon>Eukaryota</taxon>
        <taxon>Fungi</taxon>
        <taxon>Dikarya</taxon>
        <taxon>Basidiomycota</taxon>
        <taxon>Agaricomycotina</taxon>
        <taxon>Agaricomycetes</taxon>
        <taxon>Russulales</taxon>
        <taxon>Auriscalpiaceae</taxon>
        <taxon>Auriscalpium</taxon>
    </lineage>
</organism>
<reference evidence="1" key="2">
    <citation type="journal article" date="2022" name="New Phytol.">
        <title>Evolutionary transition to the ectomycorrhizal habit in the genomes of a hyperdiverse lineage of mushroom-forming fungi.</title>
        <authorList>
            <person name="Looney B."/>
            <person name="Miyauchi S."/>
            <person name="Morin E."/>
            <person name="Drula E."/>
            <person name="Courty P.E."/>
            <person name="Kohler A."/>
            <person name="Kuo A."/>
            <person name="LaButti K."/>
            <person name="Pangilinan J."/>
            <person name="Lipzen A."/>
            <person name="Riley R."/>
            <person name="Andreopoulos W."/>
            <person name="He G."/>
            <person name="Johnson J."/>
            <person name="Nolan M."/>
            <person name="Tritt A."/>
            <person name="Barry K.W."/>
            <person name="Grigoriev I.V."/>
            <person name="Nagy L.G."/>
            <person name="Hibbett D."/>
            <person name="Henrissat B."/>
            <person name="Matheny P.B."/>
            <person name="Labbe J."/>
            <person name="Martin F.M."/>
        </authorList>
    </citation>
    <scope>NUCLEOTIDE SEQUENCE</scope>
    <source>
        <strain evidence="1">FP105234-sp</strain>
    </source>
</reference>
<dbReference type="Proteomes" id="UP000814033">
    <property type="component" value="Unassembled WGS sequence"/>
</dbReference>
<evidence type="ECO:0000313" key="2">
    <source>
        <dbReference type="Proteomes" id="UP000814033"/>
    </source>
</evidence>
<protein>
    <submittedName>
        <fullName evidence="1">Uncharacterized protein</fullName>
    </submittedName>
</protein>